<gene>
    <name evidence="1" type="ORF">A2971_05145</name>
</gene>
<dbReference type="EMBL" id="MFJW01000012">
    <property type="protein sequence ID" value="OGG29892.1"/>
    <property type="molecule type" value="Genomic_DNA"/>
</dbReference>
<dbReference type="Pfam" id="PF14076">
    <property type="entry name" value="DUF4258"/>
    <property type="match status" value="1"/>
</dbReference>
<name>A0A1F6AZH3_9BACT</name>
<sequence length="78" mass="9130">MKRIVFTKHAEEMLSVRGINKDMVTSCLMHPTKIVDVKDGKRVYLKDFGVNYLKVIVSNEKDAFVVITLYWFAKHRVK</sequence>
<dbReference type="InterPro" id="IPR025354">
    <property type="entry name" value="DUF4258"/>
</dbReference>
<proteinExistence type="predicted"/>
<dbReference type="AlphaFoldDB" id="A0A1F6AZH3"/>
<evidence type="ECO:0008006" key="3">
    <source>
        <dbReference type="Google" id="ProtNLM"/>
    </source>
</evidence>
<organism evidence="1 2">
    <name type="scientific">Candidatus Gottesmanbacteria bacterium RIFCSPLOWO2_01_FULL_46_21</name>
    <dbReference type="NCBI Taxonomy" id="1798393"/>
    <lineage>
        <taxon>Bacteria</taxon>
        <taxon>Candidatus Gottesmaniibacteriota</taxon>
    </lineage>
</organism>
<accession>A0A1F6AZH3</accession>
<comment type="caution">
    <text evidence="1">The sequence shown here is derived from an EMBL/GenBank/DDBJ whole genome shotgun (WGS) entry which is preliminary data.</text>
</comment>
<reference evidence="1 2" key="1">
    <citation type="journal article" date="2016" name="Nat. Commun.">
        <title>Thousands of microbial genomes shed light on interconnected biogeochemical processes in an aquifer system.</title>
        <authorList>
            <person name="Anantharaman K."/>
            <person name="Brown C.T."/>
            <person name="Hug L.A."/>
            <person name="Sharon I."/>
            <person name="Castelle C.J."/>
            <person name="Probst A.J."/>
            <person name="Thomas B.C."/>
            <person name="Singh A."/>
            <person name="Wilkins M.J."/>
            <person name="Karaoz U."/>
            <person name="Brodie E.L."/>
            <person name="Williams K.H."/>
            <person name="Hubbard S.S."/>
            <person name="Banfield J.F."/>
        </authorList>
    </citation>
    <scope>NUCLEOTIDE SEQUENCE [LARGE SCALE GENOMIC DNA]</scope>
</reference>
<dbReference type="Proteomes" id="UP000178461">
    <property type="component" value="Unassembled WGS sequence"/>
</dbReference>
<evidence type="ECO:0000313" key="1">
    <source>
        <dbReference type="EMBL" id="OGG29892.1"/>
    </source>
</evidence>
<protein>
    <recommendedName>
        <fullName evidence="3">DUF4258 domain-containing protein</fullName>
    </recommendedName>
</protein>
<evidence type="ECO:0000313" key="2">
    <source>
        <dbReference type="Proteomes" id="UP000178461"/>
    </source>
</evidence>